<organism evidence="3 4">
    <name type="scientific">Talaromyces proteolyticus</name>
    <dbReference type="NCBI Taxonomy" id="1131652"/>
    <lineage>
        <taxon>Eukaryota</taxon>
        <taxon>Fungi</taxon>
        <taxon>Dikarya</taxon>
        <taxon>Ascomycota</taxon>
        <taxon>Pezizomycotina</taxon>
        <taxon>Eurotiomycetes</taxon>
        <taxon>Eurotiomycetidae</taxon>
        <taxon>Eurotiales</taxon>
        <taxon>Trichocomaceae</taxon>
        <taxon>Talaromyces</taxon>
        <taxon>Talaromyces sect. Bacilispori</taxon>
    </lineage>
</organism>
<dbReference type="InterPro" id="IPR029058">
    <property type="entry name" value="AB_hydrolase_fold"/>
</dbReference>
<dbReference type="PANTHER" id="PTHR48081">
    <property type="entry name" value="AB HYDROLASE SUPERFAMILY PROTEIN C4A8.06C"/>
    <property type="match status" value="1"/>
</dbReference>
<dbReference type="InterPro" id="IPR050300">
    <property type="entry name" value="GDXG_lipolytic_enzyme"/>
</dbReference>
<evidence type="ECO:0000259" key="2">
    <source>
        <dbReference type="Pfam" id="PF07859"/>
    </source>
</evidence>
<feature type="domain" description="Alpha/beta hydrolase fold-3" evidence="2">
    <location>
        <begin position="74"/>
        <end position="287"/>
    </location>
</feature>
<name>A0AAD4KMF5_9EURO</name>
<comment type="caution">
    <text evidence="3">The sequence shown here is derived from an EMBL/GenBank/DDBJ whole genome shotgun (WGS) entry which is preliminary data.</text>
</comment>
<evidence type="ECO:0000313" key="3">
    <source>
        <dbReference type="EMBL" id="KAH8691877.1"/>
    </source>
</evidence>
<dbReference type="PANTHER" id="PTHR48081:SF8">
    <property type="entry name" value="ALPHA_BETA HYDROLASE FOLD-3 DOMAIN-CONTAINING PROTEIN-RELATED"/>
    <property type="match status" value="1"/>
</dbReference>
<keyword evidence="4" id="KW-1185">Reference proteome</keyword>
<reference evidence="3" key="1">
    <citation type="submission" date="2021-12" db="EMBL/GenBank/DDBJ databases">
        <title>Convergent genome expansion in fungi linked to evolution of root-endophyte symbiosis.</title>
        <authorList>
            <consortium name="DOE Joint Genome Institute"/>
            <person name="Ke Y.-H."/>
            <person name="Bonito G."/>
            <person name="Liao H.-L."/>
            <person name="Looney B."/>
            <person name="Rojas-Flechas A."/>
            <person name="Nash J."/>
            <person name="Hameed K."/>
            <person name="Schadt C."/>
            <person name="Martin F."/>
            <person name="Crous P.W."/>
            <person name="Miettinen O."/>
            <person name="Magnuson J.K."/>
            <person name="Labbe J."/>
            <person name="Jacobson D."/>
            <person name="Doktycz M.J."/>
            <person name="Veneault-Fourrey C."/>
            <person name="Kuo A."/>
            <person name="Mondo S."/>
            <person name="Calhoun S."/>
            <person name="Riley R."/>
            <person name="Ohm R."/>
            <person name="LaButti K."/>
            <person name="Andreopoulos B."/>
            <person name="Pangilinan J."/>
            <person name="Nolan M."/>
            <person name="Tritt A."/>
            <person name="Clum A."/>
            <person name="Lipzen A."/>
            <person name="Daum C."/>
            <person name="Barry K."/>
            <person name="Grigoriev I.V."/>
            <person name="Vilgalys R."/>
        </authorList>
    </citation>
    <scope>NUCLEOTIDE SEQUENCE</scope>
    <source>
        <strain evidence="3">PMI_201</strain>
    </source>
</reference>
<protein>
    <submittedName>
        <fullName evidence="3">Carboxylesterase</fullName>
    </submittedName>
</protein>
<dbReference type="EMBL" id="JAJTJA010000011">
    <property type="protein sequence ID" value="KAH8691877.1"/>
    <property type="molecule type" value="Genomic_DNA"/>
</dbReference>
<dbReference type="RefSeq" id="XP_046067874.1">
    <property type="nucleotide sequence ID" value="XM_046211944.1"/>
</dbReference>
<keyword evidence="1" id="KW-0378">Hydrolase</keyword>
<evidence type="ECO:0000256" key="1">
    <source>
        <dbReference type="ARBA" id="ARBA00022801"/>
    </source>
</evidence>
<dbReference type="GeneID" id="70242231"/>
<proteinExistence type="predicted"/>
<dbReference type="Pfam" id="PF07859">
    <property type="entry name" value="Abhydrolase_3"/>
    <property type="match status" value="1"/>
</dbReference>
<dbReference type="Gene3D" id="3.40.50.1820">
    <property type="entry name" value="alpha/beta hydrolase"/>
    <property type="match status" value="1"/>
</dbReference>
<gene>
    <name evidence="3" type="ORF">BGW36DRAFT_304202</name>
</gene>
<dbReference type="SUPFAM" id="SSF53474">
    <property type="entry name" value="alpha/beta-Hydrolases"/>
    <property type="match status" value="1"/>
</dbReference>
<dbReference type="Proteomes" id="UP001201262">
    <property type="component" value="Unassembled WGS sequence"/>
</dbReference>
<dbReference type="AlphaFoldDB" id="A0AAD4KMF5"/>
<dbReference type="GO" id="GO:0016787">
    <property type="term" value="F:hydrolase activity"/>
    <property type="evidence" value="ECO:0007669"/>
    <property type="project" value="UniProtKB-KW"/>
</dbReference>
<dbReference type="InterPro" id="IPR013094">
    <property type="entry name" value="AB_hydrolase_3"/>
</dbReference>
<accession>A0AAD4KMF5</accession>
<feature type="non-terminal residue" evidence="3">
    <location>
        <position position="1"/>
    </location>
</feature>
<sequence>SMTQAEEATGGRFLLKGNVSEIRRQYSKLGETLKLFAKPGPKNIDNAEDYEIRPGVQVRVYKPQEREGILPVGVYCHGGGWALGDLNSEDTLCRILCVSVPTVLVSVKYRLAPEHKYPAGLDDCEFAYKWAVDNVEMISGNKNRFYSIGGSAGGNLAIAMALRTLEWEGPRINKGLIGIAPITVDPSVVPVEFKQRFEESLAKNTDSSMIDIPVMETFRAAYGVSSRSDPFFSVLLHKNLDALPTTYLVACEKDPLGEDPQMFHEALLRARVTSKLDYYAGYPHYFWTFPVQKTNEFNENLILGVKWVIESMP</sequence>
<evidence type="ECO:0000313" key="4">
    <source>
        <dbReference type="Proteomes" id="UP001201262"/>
    </source>
</evidence>